<gene>
    <name evidence="2" type="primary">STARD7</name>
</gene>
<organism evidence="2 3">
    <name type="scientific">Anas platyrhynchos platyrhynchos</name>
    <name type="common">Northern mallard</name>
    <dbReference type="NCBI Taxonomy" id="8840"/>
    <lineage>
        <taxon>Eukaryota</taxon>
        <taxon>Metazoa</taxon>
        <taxon>Chordata</taxon>
        <taxon>Craniata</taxon>
        <taxon>Vertebrata</taxon>
        <taxon>Euteleostomi</taxon>
        <taxon>Archelosauria</taxon>
        <taxon>Archosauria</taxon>
        <taxon>Dinosauria</taxon>
        <taxon>Saurischia</taxon>
        <taxon>Theropoda</taxon>
        <taxon>Coelurosauria</taxon>
        <taxon>Aves</taxon>
        <taxon>Neognathae</taxon>
        <taxon>Galloanserae</taxon>
        <taxon>Anseriformes</taxon>
        <taxon>Anatidae</taxon>
        <taxon>Anatinae</taxon>
        <taxon>Anas</taxon>
    </lineage>
</organism>
<evidence type="ECO:0000313" key="3">
    <source>
        <dbReference type="Proteomes" id="UP000016666"/>
    </source>
</evidence>
<dbReference type="PANTHER" id="PTHR19308">
    <property type="entry name" value="PHOSPHATIDYLCHOLINE TRANSFER PROTEIN"/>
    <property type="match status" value="1"/>
</dbReference>
<evidence type="ECO:0000259" key="1">
    <source>
        <dbReference type="PROSITE" id="PS50848"/>
    </source>
</evidence>
<dbReference type="GO" id="GO:0006869">
    <property type="term" value="P:lipid transport"/>
    <property type="evidence" value="ECO:0007669"/>
    <property type="project" value="UniProtKB-KW"/>
</dbReference>
<dbReference type="GO" id="GO:0005829">
    <property type="term" value="C:cytosol"/>
    <property type="evidence" value="ECO:0007669"/>
    <property type="project" value="UniProtKB-ARBA"/>
</dbReference>
<dbReference type="OMA" id="NTEVDGW"/>
<keyword evidence="3" id="KW-1185">Reference proteome</keyword>
<name>U3ICW3_ANAPP</name>
<dbReference type="Ensembl" id="ENSAPLT00000005712.2">
    <property type="protein sequence ID" value="ENSAPLP00000005085.2"/>
    <property type="gene ID" value="ENSAPLG00000005527.2"/>
</dbReference>
<dbReference type="AlphaFoldDB" id="U3ICW3"/>
<dbReference type="PROSITE" id="PS50848">
    <property type="entry name" value="START"/>
    <property type="match status" value="1"/>
</dbReference>
<proteinExistence type="predicted"/>
<evidence type="ECO:0000313" key="2">
    <source>
        <dbReference type="Ensembl" id="ENSAPLP00000005085.2"/>
    </source>
</evidence>
<dbReference type="Gene3D" id="3.30.530.20">
    <property type="match status" value="1"/>
</dbReference>
<sequence length="161" mass="18814">MGLDTEYRKKWDSLVIKLDVIERDLATGSEVIHWVTHFPYPMYSRDYVYVRRYSVDKENNLMVLVSRAVEHPSVPEDPEYVRVRTYESQMVIRPHKTFDENGFDYLLTYSDNPQTVFPRYCVSWMVSSGESCLQHRRAPWGDVPPPPPRSGCTWALPPSPS</sequence>
<accession>U3ICW3</accession>
<dbReference type="PANTHER" id="PTHR19308:SF8">
    <property type="entry name" value="STAR-RELATED LIPID TRANSFER PROTEIN 7, MITOCHONDRIAL"/>
    <property type="match status" value="1"/>
</dbReference>
<protein>
    <submittedName>
        <fullName evidence="2">StAR related lipid transfer domain containing 7</fullName>
    </submittedName>
</protein>
<dbReference type="InterPro" id="IPR051213">
    <property type="entry name" value="START_lipid_transfer"/>
</dbReference>
<feature type="domain" description="START" evidence="1">
    <location>
        <begin position="1"/>
        <end position="129"/>
    </location>
</feature>
<dbReference type="GO" id="GO:0008289">
    <property type="term" value="F:lipid binding"/>
    <property type="evidence" value="ECO:0007669"/>
    <property type="project" value="UniProtKB-KW"/>
</dbReference>
<dbReference type="Pfam" id="PF01852">
    <property type="entry name" value="START"/>
    <property type="match status" value="1"/>
</dbReference>
<dbReference type="STRING" id="8840.ENSAPLP00000005085"/>
<reference evidence="2" key="3">
    <citation type="submission" date="2025-09" db="UniProtKB">
        <authorList>
            <consortium name="Ensembl"/>
        </authorList>
    </citation>
    <scope>IDENTIFICATION</scope>
</reference>
<dbReference type="InterPro" id="IPR023393">
    <property type="entry name" value="START-like_dom_sf"/>
</dbReference>
<reference evidence="3" key="1">
    <citation type="submission" date="2017-10" db="EMBL/GenBank/DDBJ databases">
        <title>A new Pekin duck reference genome.</title>
        <authorList>
            <person name="Hou Z.-C."/>
            <person name="Zhou Z.-K."/>
            <person name="Zhu F."/>
            <person name="Hou S.-S."/>
        </authorList>
    </citation>
    <scope>NUCLEOTIDE SEQUENCE [LARGE SCALE GENOMIC DNA]</scope>
</reference>
<dbReference type="Proteomes" id="UP000016666">
    <property type="component" value="Unassembled WGS sequence"/>
</dbReference>
<dbReference type="HOGENOM" id="CLU_042209_1_0_1"/>
<dbReference type="SUPFAM" id="SSF55961">
    <property type="entry name" value="Bet v1-like"/>
    <property type="match status" value="1"/>
</dbReference>
<dbReference type="InterPro" id="IPR002913">
    <property type="entry name" value="START_lipid-bd_dom"/>
</dbReference>
<dbReference type="GeneTree" id="ENSGT00940000157856"/>
<reference evidence="2" key="2">
    <citation type="submission" date="2025-08" db="UniProtKB">
        <authorList>
            <consortium name="Ensembl"/>
        </authorList>
    </citation>
    <scope>IDENTIFICATION</scope>
</reference>